<organism evidence="2 3">
    <name type="scientific">Kribbella antibiotica</name>
    <dbReference type="NCBI Taxonomy" id="190195"/>
    <lineage>
        <taxon>Bacteria</taxon>
        <taxon>Bacillati</taxon>
        <taxon>Actinomycetota</taxon>
        <taxon>Actinomycetes</taxon>
        <taxon>Propionibacteriales</taxon>
        <taxon>Kribbellaceae</taxon>
        <taxon>Kribbella</taxon>
    </lineage>
</organism>
<dbReference type="AlphaFoldDB" id="A0A4R4ZG83"/>
<dbReference type="OrthoDB" id="3815685at2"/>
<evidence type="ECO:0000259" key="1">
    <source>
        <dbReference type="Pfam" id="PF04167"/>
    </source>
</evidence>
<dbReference type="Gene3D" id="2.40.380.10">
    <property type="entry name" value="FomD-like"/>
    <property type="match status" value="1"/>
</dbReference>
<dbReference type="EMBL" id="SMKX01000080">
    <property type="protein sequence ID" value="TDD57056.1"/>
    <property type="molecule type" value="Genomic_DNA"/>
</dbReference>
<accession>A0A4R4ZG83</accession>
<name>A0A4R4ZG83_9ACTN</name>
<reference evidence="2 3" key="1">
    <citation type="submission" date="2019-03" db="EMBL/GenBank/DDBJ databases">
        <title>Draft genome sequences of novel Actinobacteria.</title>
        <authorList>
            <person name="Sahin N."/>
            <person name="Ay H."/>
            <person name="Saygin H."/>
        </authorList>
    </citation>
    <scope>NUCLEOTIDE SEQUENCE [LARGE SCALE GENOMIC DNA]</scope>
    <source>
        <strain evidence="2 3">JCM 13523</strain>
    </source>
</reference>
<evidence type="ECO:0000313" key="2">
    <source>
        <dbReference type="EMBL" id="TDD57056.1"/>
    </source>
</evidence>
<comment type="caution">
    <text evidence="2">The sequence shown here is derived from an EMBL/GenBank/DDBJ whole genome shotgun (WGS) entry which is preliminary data.</text>
</comment>
<dbReference type="InterPro" id="IPR007295">
    <property type="entry name" value="DUF402"/>
</dbReference>
<feature type="domain" description="DUF402" evidence="1">
    <location>
        <begin position="78"/>
        <end position="186"/>
    </location>
</feature>
<proteinExistence type="predicted"/>
<dbReference type="InterPro" id="IPR035930">
    <property type="entry name" value="FomD-like_sf"/>
</dbReference>
<protein>
    <submittedName>
        <fullName evidence="2">DUF402 domain-containing protein</fullName>
    </submittedName>
</protein>
<keyword evidence="3" id="KW-1185">Reference proteome</keyword>
<gene>
    <name evidence="2" type="ORF">E1263_24725</name>
</gene>
<sequence>MTDALGRQDRFYNRGDVVLRRSRRGAVVTWVQATRVVRDDEDGLLLWVPAGSGFGHRADDQGRATREEPIDVVATRALVADRWKNSSVLIWNLAGAEHSLWWFFEAGLFTGWYVNLEIRGPRWSGGIDVADLGLDVVVNLDRTWSWKDEDDFATFTDAPGYWTAAEAVAARAEGLRVIALAEAGKFPFDGTYCDFAPDPTWLPPELPTGWGNPPS</sequence>
<dbReference type="SUPFAM" id="SSF159234">
    <property type="entry name" value="FomD-like"/>
    <property type="match status" value="1"/>
</dbReference>
<dbReference type="Proteomes" id="UP000295124">
    <property type="component" value="Unassembled WGS sequence"/>
</dbReference>
<dbReference type="Pfam" id="PF04167">
    <property type="entry name" value="DUF402"/>
    <property type="match status" value="1"/>
</dbReference>
<evidence type="ECO:0000313" key="3">
    <source>
        <dbReference type="Proteomes" id="UP000295124"/>
    </source>
</evidence>
<dbReference type="RefSeq" id="WP_132171367.1">
    <property type="nucleotide sequence ID" value="NZ_SMKX01000080.1"/>
</dbReference>